<feature type="domain" description="DUF306" evidence="2">
    <location>
        <begin position="29"/>
        <end position="136"/>
    </location>
</feature>
<evidence type="ECO:0000313" key="3">
    <source>
        <dbReference type="EMBL" id="SIS74733.1"/>
    </source>
</evidence>
<feature type="chain" id="PRO_5009943321" evidence="1">
    <location>
        <begin position="19"/>
        <end position="144"/>
    </location>
</feature>
<dbReference type="OrthoDB" id="8602292at2"/>
<dbReference type="PANTHER" id="PTHR35535">
    <property type="entry name" value="HEAT SHOCK PROTEIN HSLJ"/>
    <property type="match status" value="1"/>
</dbReference>
<dbReference type="AlphaFoldDB" id="A0A1N7LLL8"/>
<gene>
    <name evidence="3" type="ORF">SAMN05421789_105213</name>
</gene>
<keyword evidence="1" id="KW-0732">Signal</keyword>
<keyword evidence="3" id="KW-0346">Stress response</keyword>
<dbReference type="InterPro" id="IPR005184">
    <property type="entry name" value="DUF306_Meta_HslJ"/>
</dbReference>
<dbReference type="InterPro" id="IPR053147">
    <property type="entry name" value="Hsp_HslJ-like"/>
</dbReference>
<dbReference type="STRING" id="713588.SAMN05421789_105213"/>
<name>A0A1N7LLL8_9FLAO</name>
<feature type="signal peptide" evidence="1">
    <location>
        <begin position="1"/>
        <end position="18"/>
    </location>
</feature>
<dbReference type="RefSeq" id="WP_076386835.1">
    <property type="nucleotide sequence ID" value="NZ_FTOI01000005.1"/>
</dbReference>
<dbReference type="PANTHER" id="PTHR35535:SF2">
    <property type="entry name" value="DUF306 DOMAIN-CONTAINING PROTEIN"/>
    <property type="match status" value="1"/>
</dbReference>
<dbReference type="Proteomes" id="UP000185839">
    <property type="component" value="Unassembled WGS sequence"/>
</dbReference>
<sequence>MKKIVSGFLALFALLILANCSTQKTTTSTMIEREWMLVEFHDFSKEVMVANKANMNLTHVKSTSKFSAKMGCNNMFGTAIFGKNGTVKFSEVGSTMMFCDQAMELEAAFGKALPTMTKYKTEGHYLILSDNNGNAMKFLAADWD</sequence>
<accession>A0A1N7LLL8</accession>
<reference evidence="4" key="1">
    <citation type="submission" date="2017-01" db="EMBL/GenBank/DDBJ databases">
        <authorList>
            <person name="Varghese N."/>
            <person name="Submissions S."/>
        </authorList>
    </citation>
    <scope>NUCLEOTIDE SEQUENCE [LARGE SCALE GENOMIC DNA]</scope>
    <source>
        <strain evidence="4">DSM 23145</strain>
    </source>
</reference>
<organism evidence="3 4">
    <name type="scientific">Kaistella chaponensis</name>
    <dbReference type="NCBI Taxonomy" id="713588"/>
    <lineage>
        <taxon>Bacteria</taxon>
        <taxon>Pseudomonadati</taxon>
        <taxon>Bacteroidota</taxon>
        <taxon>Flavobacteriia</taxon>
        <taxon>Flavobacteriales</taxon>
        <taxon>Weeksellaceae</taxon>
        <taxon>Chryseobacterium group</taxon>
        <taxon>Kaistella</taxon>
    </lineage>
</organism>
<evidence type="ECO:0000256" key="1">
    <source>
        <dbReference type="SAM" id="SignalP"/>
    </source>
</evidence>
<evidence type="ECO:0000313" key="4">
    <source>
        <dbReference type="Proteomes" id="UP000185839"/>
    </source>
</evidence>
<protein>
    <submittedName>
        <fullName evidence="3">Heat shock protein HslJ</fullName>
    </submittedName>
</protein>
<proteinExistence type="predicted"/>
<dbReference type="EMBL" id="FTOI01000005">
    <property type="protein sequence ID" value="SIS74733.1"/>
    <property type="molecule type" value="Genomic_DNA"/>
</dbReference>
<dbReference type="InterPro" id="IPR038670">
    <property type="entry name" value="HslJ-like_sf"/>
</dbReference>
<evidence type="ECO:0000259" key="2">
    <source>
        <dbReference type="Pfam" id="PF03724"/>
    </source>
</evidence>
<dbReference type="Pfam" id="PF03724">
    <property type="entry name" value="META"/>
    <property type="match status" value="1"/>
</dbReference>
<dbReference type="Gene3D" id="2.40.128.270">
    <property type="match status" value="1"/>
</dbReference>
<keyword evidence="4" id="KW-1185">Reference proteome</keyword>